<name>C5LWI6_PERM5</name>
<accession>C5LWI6</accession>
<gene>
    <name evidence="1" type="ORF">Pmar_PMAR012912</name>
</gene>
<reference evidence="1 2" key="1">
    <citation type="submission" date="2008-07" db="EMBL/GenBank/DDBJ databases">
        <authorList>
            <person name="El-Sayed N."/>
            <person name="Caler E."/>
            <person name="Inman J."/>
            <person name="Amedeo P."/>
            <person name="Hass B."/>
            <person name="Wortman J."/>
        </authorList>
    </citation>
    <scope>NUCLEOTIDE SEQUENCE [LARGE SCALE GENOMIC DNA]</scope>
    <source>
        <strain evidence="2">ATCC 50983 / TXsc</strain>
    </source>
</reference>
<keyword evidence="2" id="KW-1185">Reference proteome</keyword>
<dbReference type="InParanoid" id="C5LWI6"/>
<organism evidence="2">
    <name type="scientific">Perkinsus marinus (strain ATCC 50983 / TXsc)</name>
    <dbReference type="NCBI Taxonomy" id="423536"/>
    <lineage>
        <taxon>Eukaryota</taxon>
        <taxon>Sar</taxon>
        <taxon>Alveolata</taxon>
        <taxon>Perkinsozoa</taxon>
        <taxon>Perkinsea</taxon>
        <taxon>Perkinsida</taxon>
        <taxon>Perkinsidae</taxon>
        <taxon>Perkinsus</taxon>
    </lineage>
</organism>
<proteinExistence type="predicted"/>
<dbReference type="AlphaFoldDB" id="C5LWI6"/>
<evidence type="ECO:0000313" key="2">
    <source>
        <dbReference type="Proteomes" id="UP000007800"/>
    </source>
</evidence>
<dbReference type="Proteomes" id="UP000007800">
    <property type="component" value="Unassembled WGS sequence"/>
</dbReference>
<dbReference type="SUPFAM" id="SSF51445">
    <property type="entry name" value="(Trans)glycosidases"/>
    <property type="match status" value="1"/>
</dbReference>
<dbReference type="RefSeq" id="XP_002766182.1">
    <property type="nucleotide sequence ID" value="XM_002766136.1"/>
</dbReference>
<sequence>MVNVDFARQAVQRLLTLGVPASKIELSVEALGFSPGARQPPRTYAELVASGALPFSNGHFEDYVYQSQKQVLEKTRLVKDRGLYGSSISTVLYDLPAKNRSSLLNAALYY</sequence>
<evidence type="ECO:0000313" key="1">
    <source>
        <dbReference type="EMBL" id="EEQ98899.1"/>
    </source>
</evidence>
<dbReference type="EMBL" id="GG686192">
    <property type="protein sequence ID" value="EEQ98899.1"/>
    <property type="molecule type" value="Genomic_DNA"/>
</dbReference>
<dbReference type="InterPro" id="IPR017853">
    <property type="entry name" value="GH"/>
</dbReference>
<dbReference type="GeneID" id="9063109"/>
<protein>
    <submittedName>
        <fullName evidence="1">Uncharacterized protein</fullName>
    </submittedName>
</protein>